<evidence type="ECO:0000313" key="4">
    <source>
        <dbReference type="Proteomes" id="UP001295684"/>
    </source>
</evidence>
<accession>A0AAD1XHG1</accession>
<reference evidence="3" key="1">
    <citation type="submission" date="2023-07" db="EMBL/GenBank/DDBJ databases">
        <authorList>
            <consortium name="AG Swart"/>
            <person name="Singh M."/>
            <person name="Singh A."/>
            <person name="Seah K."/>
            <person name="Emmerich C."/>
        </authorList>
    </citation>
    <scope>NUCLEOTIDE SEQUENCE</scope>
    <source>
        <strain evidence="3">DP1</strain>
    </source>
</reference>
<name>A0AAD1XHG1_EUPCR</name>
<dbReference type="Proteomes" id="UP001295684">
    <property type="component" value="Unassembled WGS sequence"/>
</dbReference>
<dbReference type="EMBL" id="CAMPGE010014053">
    <property type="protein sequence ID" value="CAI2372750.1"/>
    <property type="molecule type" value="Genomic_DNA"/>
</dbReference>
<dbReference type="AlphaFoldDB" id="A0AAD1XHG1"/>
<proteinExistence type="predicted"/>
<keyword evidence="2" id="KW-0732">Signal</keyword>
<evidence type="ECO:0008006" key="5">
    <source>
        <dbReference type="Google" id="ProtNLM"/>
    </source>
</evidence>
<keyword evidence="1" id="KW-0812">Transmembrane</keyword>
<gene>
    <name evidence="3" type="ORF">ECRASSUSDP1_LOCUS14083</name>
</gene>
<sequence>MPKPPFLQPHSSYLLHLLFLLLLIPKSLLSQPQTSKISYKTSDCRQCLEASSQWCRPNFEHSYGRCCIDGECDQRGFECTEREVRMEDYLLCPTDFDSCGTQIKWTNGEVAEYVFQVGKIPLDSLCWYKLIKTESMHREFIVSTPEQSKVLEHQIFHLKNGTLHKINTPSVLLEHQDQLLFLYIPTTTNHNDMEFRAIVKDLNRSSFRIKYIIMSSLCLVAFFCMITIICKHYIQKKNNFNAKESNNQTRGMKPCVLQIDTEAGQSSTFLKETGDLATTISPPKGLKRKDNGWCGEPIFYSPE</sequence>
<keyword evidence="4" id="KW-1185">Reference proteome</keyword>
<feature type="transmembrane region" description="Helical" evidence="1">
    <location>
        <begin position="211"/>
        <end position="230"/>
    </location>
</feature>
<keyword evidence="1" id="KW-1133">Transmembrane helix</keyword>
<evidence type="ECO:0000256" key="2">
    <source>
        <dbReference type="SAM" id="SignalP"/>
    </source>
</evidence>
<evidence type="ECO:0000313" key="3">
    <source>
        <dbReference type="EMBL" id="CAI2372750.1"/>
    </source>
</evidence>
<keyword evidence="1" id="KW-0472">Membrane</keyword>
<feature type="chain" id="PRO_5042288649" description="CUB domain-containing protein" evidence="2">
    <location>
        <begin position="31"/>
        <end position="303"/>
    </location>
</feature>
<feature type="signal peptide" evidence="2">
    <location>
        <begin position="1"/>
        <end position="30"/>
    </location>
</feature>
<organism evidence="3 4">
    <name type="scientific">Euplotes crassus</name>
    <dbReference type="NCBI Taxonomy" id="5936"/>
    <lineage>
        <taxon>Eukaryota</taxon>
        <taxon>Sar</taxon>
        <taxon>Alveolata</taxon>
        <taxon>Ciliophora</taxon>
        <taxon>Intramacronucleata</taxon>
        <taxon>Spirotrichea</taxon>
        <taxon>Hypotrichia</taxon>
        <taxon>Euplotida</taxon>
        <taxon>Euplotidae</taxon>
        <taxon>Moneuplotes</taxon>
    </lineage>
</organism>
<protein>
    <recommendedName>
        <fullName evidence="5">CUB domain-containing protein</fullName>
    </recommendedName>
</protein>
<evidence type="ECO:0000256" key="1">
    <source>
        <dbReference type="SAM" id="Phobius"/>
    </source>
</evidence>
<comment type="caution">
    <text evidence="3">The sequence shown here is derived from an EMBL/GenBank/DDBJ whole genome shotgun (WGS) entry which is preliminary data.</text>
</comment>